<accession>A0A160PBC0</accession>
<dbReference type="CDD" id="cd00865">
    <property type="entry name" value="PEBP_bact_arch"/>
    <property type="match status" value="1"/>
</dbReference>
<dbReference type="InterPro" id="IPR008914">
    <property type="entry name" value="PEBP"/>
</dbReference>
<gene>
    <name evidence="1" type="ORF">MPPM_0991</name>
</gene>
<dbReference type="PANTHER" id="PTHR30289">
    <property type="entry name" value="UNCHARACTERIZED PROTEIN YBCL-RELATED"/>
    <property type="match status" value="1"/>
</dbReference>
<reference evidence="1 2" key="1">
    <citation type="journal article" date="2016" name="Genome Announc.">
        <title>Complete Genome Sequence of Methylobacterium populi P-1M, Isolated from Pink-Pigmented Household Biofilm.</title>
        <authorList>
            <person name="Morohoshi T."/>
            <person name="Ikeda T."/>
        </authorList>
    </citation>
    <scope>NUCLEOTIDE SEQUENCE [LARGE SCALE GENOMIC DNA]</scope>
    <source>
        <strain evidence="1 2">P-1M</strain>
    </source>
</reference>
<protein>
    <submittedName>
        <fullName evidence="1">PEBP family protein</fullName>
    </submittedName>
</protein>
<dbReference type="AlphaFoldDB" id="A0A160PBC0"/>
<dbReference type="RefSeq" id="WP_096484083.1">
    <property type="nucleotide sequence ID" value="NZ_AP014809.1"/>
</dbReference>
<evidence type="ECO:0000313" key="1">
    <source>
        <dbReference type="EMBL" id="BAU89596.1"/>
    </source>
</evidence>
<dbReference type="SUPFAM" id="SSF49777">
    <property type="entry name" value="PEBP-like"/>
    <property type="match status" value="1"/>
</dbReference>
<sequence length="190" mass="19829">MLEKLPHALGKALSGVRAGAEKAAFHTVAAEAPATLRITSEAFADTAPIPARYTADGDGISPPLAIAGVPDGAAALVLFVEDPDAPSPHPFVHLIAWNLRPEDQSFSEGAFAGPAGDGARHDLGRNSFQREGWLPPDPPTGHGPHHYLFQVFALARPAELPASPGRGALLEALQGNVIARGLLTGTYERT</sequence>
<dbReference type="PANTHER" id="PTHR30289:SF1">
    <property type="entry name" value="PEBP (PHOSPHATIDYLETHANOLAMINE-BINDING PROTEIN) FAMILY PROTEIN"/>
    <property type="match status" value="1"/>
</dbReference>
<dbReference type="InterPro" id="IPR005247">
    <property type="entry name" value="YbhB_YbcL/LppC-like"/>
</dbReference>
<proteinExistence type="predicted"/>
<dbReference type="NCBIfam" id="TIGR00481">
    <property type="entry name" value="YbhB/YbcL family Raf kinase inhibitor-like protein"/>
    <property type="match status" value="1"/>
</dbReference>
<dbReference type="Proteomes" id="UP000218288">
    <property type="component" value="Chromosome"/>
</dbReference>
<dbReference type="Pfam" id="PF01161">
    <property type="entry name" value="PBP"/>
    <property type="match status" value="1"/>
</dbReference>
<evidence type="ECO:0000313" key="2">
    <source>
        <dbReference type="Proteomes" id="UP000218288"/>
    </source>
</evidence>
<dbReference type="Gene3D" id="3.90.280.10">
    <property type="entry name" value="PEBP-like"/>
    <property type="match status" value="1"/>
</dbReference>
<dbReference type="InterPro" id="IPR036610">
    <property type="entry name" value="PEBP-like_sf"/>
</dbReference>
<organism evidence="1 2">
    <name type="scientific">Methylorubrum populi</name>
    <dbReference type="NCBI Taxonomy" id="223967"/>
    <lineage>
        <taxon>Bacteria</taxon>
        <taxon>Pseudomonadati</taxon>
        <taxon>Pseudomonadota</taxon>
        <taxon>Alphaproteobacteria</taxon>
        <taxon>Hyphomicrobiales</taxon>
        <taxon>Methylobacteriaceae</taxon>
        <taxon>Methylorubrum</taxon>
    </lineage>
</organism>
<dbReference type="EMBL" id="AP014809">
    <property type="protein sequence ID" value="BAU89596.1"/>
    <property type="molecule type" value="Genomic_DNA"/>
</dbReference>
<name>A0A160PBC0_9HYPH</name>
<dbReference type="OrthoDB" id="9797506at2"/>